<evidence type="ECO:0000313" key="2">
    <source>
        <dbReference type="EMBL" id="SHL23828.1"/>
    </source>
</evidence>
<evidence type="ECO:0008006" key="4">
    <source>
        <dbReference type="Google" id="ProtNLM"/>
    </source>
</evidence>
<keyword evidence="3" id="KW-1185">Reference proteome</keyword>
<dbReference type="STRING" id="1419482.SAMN05444266_102561"/>
<dbReference type="EMBL" id="FRBL01000002">
    <property type="protein sequence ID" value="SHL23828.1"/>
    <property type="molecule type" value="Genomic_DNA"/>
</dbReference>
<dbReference type="InterPro" id="IPR021354">
    <property type="entry name" value="DUF2975"/>
</dbReference>
<dbReference type="OrthoDB" id="661306at2"/>
<gene>
    <name evidence="2" type="ORF">SAMN05444266_102561</name>
</gene>
<protein>
    <recommendedName>
        <fullName evidence="4">DUF2975 domain-containing protein</fullName>
    </recommendedName>
</protein>
<dbReference type="Pfam" id="PF11188">
    <property type="entry name" value="DUF2975"/>
    <property type="match status" value="1"/>
</dbReference>
<dbReference type="Proteomes" id="UP000184420">
    <property type="component" value="Unassembled WGS sequence"/>
</dbReference>
<sequence>MKIKHLITILKFMLILGFIIVGASLIFMLYNLFTGNTNSRYLTATSYEMQAFGLKEQPVKLYSADSSISYAQLNDHYKVTLEKNKTRNALPMLLSIFRLLTALAIMWIFLRILKELDLSRPFHPRIVRYAKIAAALFIFTDVLNLVEYNVVNSIVHKAVPVPYLSYLKEIGSSTITGVITFLLAVVYQRGVQLQSDQDLTI</sequence>
<keyword evidence="1" id="KW-0812">Transmembrane</keyword>
<feature type="transmembrane region" description="Helical" evidence="1">
    <location>
        <begin position="89"/>
        <end position="110"/>
    </location>
</feature>
<dbReference type="AlphaFoldDB" id="A0A1M6YZZ8"/>
<feature type="transmembrane region" description="Helical" evidence="1">
    <location>
        <begin position="130"/>
        <end position="150"/>
    </location>
</feature>
<dbReference type="RefSeq" id="WP_073079404.1">
    <property type="nucleotide sequence ID" value="NZ_FRBL01000002.1"/>
</dbReference>
<keyword evidence="1" id="KW-0472">Membrane</keyword>
<keyword evidence="1" id="KW-1133">Transmembrane helix</keyword>
<proteinExistence type="predicted"/>
<reference evidence="2 3" key="1">
    <citation type="submission" date="2016-11" db="EMBL/GenBank/DDBJ databases">
        <authorList>
            <person name="Jaros S."/>
            <person name="Januszkiewicz K."/>
            <person name="Wedrychowicz H."/>
        </authorList>
    </citation>
    <scope>NUCLEOTIDE SEQUENCE [LARGE SCALE GENOMIC DNA]</scope>
    <source>
        <strain evidence="2 3">DSM 27406</strain>
    </source>
</reference>
<organism evidence="2 3">
    <name type="scientific">Chitinophaga jiangningensis</name>
    <dbReference type="NCBI Taxonomy" id="1419482"/>
    <lineage>
        <taxon>Bacteria</taxon>
        <taxon>Pseudomonadati</taxon>
        <taxon>Bacteroidota</taxon>
        <taxon>Chitinophagia</taxon>
        <taxon>Chitinophagales</taxon>
        <taxon>Chitinophagaceae</taxon>
        <taxon>Chitinophaga</taxon>
    </lineage>
</organism>
<name>A0A1M6YZZ8_9BACT</name>
<accession>A0A1M6YZZ8</accession>
<evidence type="ECO:0000313" key="3">
    <source>
        <dbReference type="Proteomes" id="UP000184420"/>
    </source>
</evidence>
<evidence type="ECO:0000256" key="1">
    <source>
        <dbReference type="SAM" id="Phobius"/>
    </source>
</evidence>
<feature type="transmembrane region" description="Helical" evidence="1">
    <location>
        <begin position="12"/>
        <end position="33"/>
    </location>
</feature>
<feature type="transmembrane region" description="Helical" evidence="1">
    <location>
        <begin position="170"/>
        <end position="187"/>
    </location>
</feature>